<accession>A0AAE3MWB7</accession>
<dbReference type="EMBL" id="JANFPI010000001">
    <property type="protein sequence ID" value="MCX8995491.1"/>
    <property type="molecule type" value="Genomic_DNA"/>
</dbReference>
<keyword evidence="4" id="KW-1134">Transmembrane beta strand</keyword>
<evidence type="ECO:0000256" key="1">
    <source>
        <dbReference type="ARBA" id="ARBA00004442"/>
    </source>
</evidence>
<evidence type="ECO:0000313" key="9">
    <source>
        <dbReference type="Proteomes" id="UP001208771"/>
    </source>
</evidence>
<keyword evidence="5" id="KW-0812">Transmembrane</keyword>
<keyword evidence="3" id="KW-0813">Transport</keyword>
<gene>
    <name evidence="8" type="ORF">NOF55_00030</name>
</gene>
<evidence type="ECO:0000256" key="2">
    <source>
        <dbReference type="ARBA" id="ARBA00007613"/>
    </source>
</evidence>
<dbReference type="GO" id="GO:0015562">
    <property type="term" value="F:efflux transmembrane transporter activity"/>
    <property type="evidence" value="ECO:0007669"/>
    <property type="project" value="InterPro"/>
</dbReference>
<dbReference type="SUPFAM" id="SSF56954">
    <property type="entry name" value="Outer membrane efflux proteins (OEP)"/>
    <property type="match status" value="1"/>
</dbReference>
<comment type="similarity">
    <text evidence="2">Belongs to the outer membrane factor (OMF) (TC 1.B.17) family.</text>
</comment>
<evidence type="ECO:0000256" key="6">
    <source>
        <dbReference type="ARBA" id="ARBA00023136"/>
    </source>
</evidence>
<dbReference type="GO" id="GO:0009279">
    <property type="term" value="C:cell outer membrane"/>
    <property type="evidence" value="ECO:0007669"/>
    <property type="project" value="UniProtKB-SubCell"/>
</dbReference>
<keyword evidence="6" id="KW-0472">Membrane</keyword>
<dbReference type="PANTHER" id="PTHR30026">
    <property type="entry name" value="OUTER MEMBRANE PROTEIN TOLC"/>
    <property type="match status" value="1"/>
</dbReference>
<evidence type="ECO:0000256" key="4">
    <source>
        <dbReference type="ARBA" id="ARBA00022452"/>
    </source>
</evidence>
<evidence type="ECO:0000313" key="8">
    <source>
        <dbReference type="EMBL" id="MCX8995491.1"/>
    </source>
</evidence>
<dbReference type="PANTHER" id="PTHR30026:SF22">
    <property type="entry name" value="OUTER MEMBRANE EFFLUX PROTEIN"/>
    <property type="match status" value="1"/>
</dbReference>
<dbReference type="GO" id="GO:1990281">
    <property type="term" value="C:efflux pump complex"/>
    <property type="evidence" value="ECO:0007669"/>
    <property type="project" value="TreeGrafter"/>
</dbReference>
<dbReference type="InterPro" id="IPR003423">
    <property type="entry name" value="OMP_efflux"/>
</dbReference>
<reference evidence="8" key="1">
    <citation type="submission" date="2022-07" db="EMBL/GenBank/DDBJ databases">
        <title>Ectorhizobium quercum gen.nov., sp. nov.</title>
        <authorList>
            <person name="Ma T."/>
            <person name="Li Y."/>
        </authorList>
    </citation>
    <scope>NUCLEOTIDE SEQUENCE</scope>
    <source>
        <strain evidence="8">BDR2-2</strain>
    </source>
</reference>
<organism evidence="8 9">
    <name type="scientific">Ectorhizobium quercum</name>
    <dbReference type="NCBI Taxonomy" id="2965071"/>
    <lineage>
        <taxon>Bacteria</taxon>
        <taxon>Pseudomonadati</taxon>
        <taxon>Pseudomonadota</taxon>
        <taxon>Alphaproteobacteria</taxon>
        <taxon>Hyphomicrobiales</taxon>
        <taxon>Rhizobiaceae</taxon>
        <taxon>Ectorhizobium</taxon>
    </lineage>
</organism>
<dbReference type="RefSeq" id="WP_306409274.1">
    <property type="nucleotide sequence ID" value="NZ_JANFPI010000001.1"/>
</dbReference>
<dbReference type="GO" id="GO:0015288">
    <property type="term" value="F:porin activity"/>
    <property type="evidence" value="ECO:0007669"/>
    <property type="project" value="TreeGrafter"/>
</dbReference>
<name>A0AAE3MWB7_9HYPH</name>
<dbReference type="AlphaFoldDB" id="A0AAE3MWB7"/>
<dbReference type="Pfam" id="PF02321">
    <property type="entry name" value="OEP"/>
    <property type="match status" value="2"/>
</dbReference>
<evidence type="ECO:0000256" key="7">
    <source>
        <dbReference type="ARBA" id="ARBA00023237"/>
    </source>
</evidence>
<dbReference type="Proteomes" id="UP001208771">
    <property type="component" value="Unassembled WGS sequence"/>
</dbReference>
<proteinExistence type="inferred from homology"/>
<dbReference type="InterPro" id="IPR051906">
    <property type="entry name" value="TolC-like"/>
</dbReference>
<keyword evidence="9" id="KW-1185">Reference proteome</keyword>
<evidence type="ECO:0000256" key="5">
    <source>
        <dbReference type="ARBA" id="ARBA00022692"/>
    </source>
</evidence>
<dbReference type="Gene3D" id="1.20.1600.10">
    <property type="entry name" value="Outer membrane efflux proteins (OEP)"/>
    <property type="match status" value="1"/>
</dbReference>
<evidence type="ECO:0000256" key="3">
    <source>
        <dbReference type="ARBA" id="ARBA00022448"/>
    </source>
</evidence>
<protein>
    <submittedName>
        <fullName evidence="8">TolC family protein</fullName>
    </submittedName>
</protein>
<keyword evidence="7" id="KW-0998">Cell outer membrane</keyword>
<comment type="subcellular location">
    <subcellularLocation>
        <location evidence="1">Cell outer membrane</location>
    </subcellularLocation>
</comment>
<comment type="caution">
    <text evidence="8">The sequence shown here is derived from an EMBL/GenBank/DDBJ whole genome shotgun (WGS) entry which is preliminary data.</text>
</comment>
<sequence length="426" mass="45913">MPATPGPPGGRAEAAAVSAAKTAPLTFETAVVRALAWHPAIDEAVGQIYRAEERIAEAKAGYYPKISAGVDSGYRSTSGWGPRLNVSASQMIYDFGKAASSVDTQAAGRNVADARLLLATDTLARDTAQAVIELQRYRRLSRLAQEQLNGVQAIARLVKERSDRGASTTSDRVQADARVEAALATKLQYDSERERWQASLSALLGGGPANPSDDVPAWLARSCDPGSPDWSQVPAMLEAEAQKEEAAAQLKASRAEAFPTISLEGGVGYDILGSKGSSDDLDPSIGVNVSWSLFNGGQLGARARAAGHALRAAEASLLNTRFEVERSFLEGRSRAGTLGRLRDTLQSRYDMMVQTRDLYRHQYLELGTRTLLDLLNAEQELHEAQFQTANTVHDLRRLHVDCLYNTGRMRQSFGVEAAALRGRGSG</sequence>